<dbReference type="AlphaFoldDB" id="A0A0G3BNC2"/>
<reference evidence="1 2" key="1">
    <citation type="submission" date="2015-05" db="EMBL/GenBank/DDBJ databases">
        <authorList>
            <person name="Tang B."/>
            <person name="Yu Y."/>
        </authorList>
    </citation>
    <scope>NUCLEOTIDE SEQUENCE [LARGE SCALE GENOMIC DNA]</scope>
    <source>
        <strain evidence="1 2">DSM 7029</strain>
    </source>
</reference>
<dbReference type="KEGG" id="pbh:AAW51_4258"/>
<protein>
    <recommendedName>
        <fullName evidence="3">Polymerase nucleotidyl transferase domain-containing protein</fullName>
    </recommendedName>
</protein>
<dbReference type="InterPro" id="IPR043519">
    <property type="entry name" value="NT_sf"/>
</dbReference>
<gene>
    <name evidence="1" type="ORF">AAW51_4258</name>
</gene>
<dbReference type="Gene3D" id="3.30.460.10">
    <property type="entry name" value="Beta Polymerase, domain 2"/>
    <property type="match status" value="1"/>
</dbReference>
<dbReference type="Proteomes" id="UP000035352">
    <property type="component" value="Chromosome"/>
</dbReference>
<evidence type="ECO:0000313" key="2">
    <source>
        <dbReference type="Proteomes" id="UP000035352"/>
    </source>
</evidence>
<dbReference type="STRING" id="413882.AAW51_4258"/>
<evidence type="ECO:0008006" key="3">
    <source>
        <dbReference type="Google" id="ProtNLM"/>
    </source>
</evidence>
<proteinExistence type="predicted"/>
<organism evidence="1 2">
    <name type="scientific">Caldimonas brevitalea</name>
    <dbReference type="NCBI Taxonomy" id="413882"/>
    <lineage>
        <taxon>Bacteria</taxon>
        <taxon>Pseudomonadati</taxon>
        <taxon>Pseudomonadota</taxon>
        <taxon>Betaproteobacteria</taxon>
        <taxon>Burkholderiales</taxon>
        <taxon>Sphaerotilaceae</taxon>
        <taxon>Caldimonas</taxon>
    </lineage>
</organism>
<dbReference type="EMBL" id="CP011371">
    <property type="protein sequence ID" value="AKJ30949.1"/>
    <property type="molecule type" value="Genomic_DNA"/>
</dbReference>
<sequence length="282" mass="31308">MNTTAPRLSPRPMGAFLPVDAEGYLVNDCRADHVPPALAALVIEHYRQSFGAHLRSVYVRGSVARGTAVDGVSDLDTFAVVDDAASPSCPLLPPELLERLHAAAPGLADFEFHACRRSAVTGSYYSTWAFLVKTQSACLHGEDLGPALAPYRVGPELMAEALYLRQRLALYAQRLAAEQQAPPPQQIATCQWFMKALVRAAFDLTLDRARRYTRDLYPCYATFAELYPERGPDCWRALEWAISPTPDTEPQRQLAEDFGHWICDEADVVARRNGIDPSRYVL</sequence>
<accession>A0A0G3BNC2</accession>
<keyword evidence="2" id="KW-1185">Reference proteome</keyword>
<evidence type="ECO:0000313" key="1">
    <source>
        <dbReference type="EMBL" id="AKJ30949.1"/>
    </source>
</evidence>
<dbReference type="RefSeq" id="WP_047196191.1">
    <property type="nucleotide sequence ID" value="NZ_CP011371.1"/>
</dbReference>
<name>A0A0G3BNC2_9BURK</name>
<dbReference type="SUPFAM" id="SSF81301">
    <property type="entry name" value="Nucleotidyltransferase"/>
    <property type="match status" value="1"/>
</dbReference>
<dbReference type="OrthoDB" id="3422944at2"/>